<dbReference type="InterPro" id="IPR036925">
    <property type="entry name" value="TIF_IF2_dom3_sf"/>
</dbReference>
<dbReference type="GO" id="GO:0005525">
    <property type="term" value="F:GTP binding"/>
    <property type="evidence" value="ECO:0007669"/>
    <property type="project" value="UniProtKB-KW"/>
</dbReference>
<dbReference type="Gene3D" id="3.40.50.300">
    <property type="entry name" value="P-loop containing nucleotide triphosphate hydrolases"/>
    <property type="match status" value="1"/>
</dbReference>
<feature type="domain" description="Tr-type G" evidence="11">
    <location>
        <begin position="10"/>
        <end position="183"/>
    </location>
</feature>
<organism evidence="12 13">
    <name type="scientific">Candidatus Taylorbacteria bacterium CG10_big_fil_rev_8_21_14_0_10_41_48</name>
    <dbReference type="NCBI Taxonomy" id="1975024"/>
    <lineage>
        <taxon>Bacteria</taxon>
        <taxon>Candidatus Tayloriibacteriota</taxon>
    </lineage>
</organism>
<dbReference type="Pfam" id="PF22042">
    <property type="entry name" value="EF-G_D2"/>
    <property type="match status" value="1"/>
</dbReference>
<dbReference type="GO" id="GO:0003743">
    <property type="term" value="F:translation initiation factor activity"/>
    <property type="evidence" value="ECO:0007669"/>
    <property type="project" value="UniProtKB-UniRule"/>
</dbReference>
<dbReference type="NCBIfam" id="TIGR00231">
    <property type="entry name" value="small_GTP"/>
    <property type="match status" value="1"/>
</dbReference>
<accession>A0A2M8LBX1</accession>
<dbReference type="PROSITE" id="PS51722">
    <property type="entry name" value="G_TR_2"/>
    <property type="match status" value="1"/>
</dbReference>
<evidence type="ECO:0000313" key="12">
    <source>
        <dbReference type="EMBL" id="PJE74120.1"/>
    </source>
</evidence>
<dbReference type="FunFam" id="3.40.50.300:FF:000019">
    <property type="entry name" value="Translation initiation factor IF-2"/>
    <property type="match status" value="1"/>
</dbReference>
<comment type="similarity">
    <text evidence="1 8">Belongs to the TRAFAC class translation factor GTPase superfamily. Classic translation factor GTPase family. IF-2 subfamily.</text>
</comment>
<dbReference type="Proteomes" id="UP000228700">
    <property type="component" value="Unassembled WGS sequence"/>
</dbReference>
<evidence type="ECO:0000256" key="6">
    <source>
        <dbReference type="ARBA" id="ARBA00023134"/>
    </source>
</evidence>
<evidence type="ECO:0000256" key="1">
    <source>
        <dbReference type="ARBA" id="ARBA00007733"/>
    </source>
</evidence>
<evidence type="ECO:0000256" key="7">
    <source>
        <dbReference type="NCBIfam" id="TIGR00487"/>
    </source>
</evidence>
<evidence type="ECO:0000256" key="10">
    <source>
        <dbReference type="SAM" id="MobiDB-lite"/>
    </source>
</evidence>
<dbReference type="Pfam" id="PF11987">
    <property type="entry name" value="IF-2"/>
    <property type="match status" value="1"/>
</dbReference>
<keyword evidence="5 8" id="KW-0648">Protein biosynthesis</keyword>
<feature type="compositionally biased region" description="Basic and acidic residues" evidence="10">
    <location>
        <begin position="281"/>
        <end position="293"/>
    </location>
</feature>
<evidence type="ECO:0000313" key="13">
    <source>
        <dbReference type="Proteomes" id="UP000228700"/>
    </source>
</evidence>
<dbReference type="InterPro" id="IPR009000">
    <property type="entry name" value="Transl_B-barrel_sf"/>
</dbReference>
<evidence type="ECO:0000256" key="9">
    <source>
        <dbReference type="SAM" id="Coils"/>
    </source>
</evidence>
<dbReference type="InterPro" id="IPR005225">
    <property type="entry name" value="Small_GTP-bd"/>
</dbReference>
<dbReference type="CDD" id="cd01887">
    <property type="entry name" value="IF2_eIF5B"/>
    <property type="match status" value="1"/>
</dbReference>
<dbReference type="Gene3D" id="2.40.30.10">
    <property type="entry name" value="Translation factors"/>
    <property type="match status" value="2"/>
</dbReference>
<dbReference type="NCBIfam" id="TIGR00487">
    <property type="entry name" value="IF-2"/>
    <property type="match status" value="1"/>
</dbReference>
<proteinExistence type="inferred from homology"/>
<dbReference type="PRINTS" id="PR00315">
    <property type="entry name" value="ELONGATNFCT"/>
</dbReference>
<keyword evidence="4" id="KW-0547">Nucleotide-binding</keyword>
<evidence type="ECO:0000259" key="11">
    <source>
        <dbReference type="PROSITE" id="PS51722"/>
    </source>
</evidence>
<feature type="region of interest" description="Disordered" evidence="10">
    <location>
        <begin position="281"/>
        <end position="300"/>
    </location>
</feature>
<dbReference type="SUPFAM" id="SSF52156">
    <property type="entry name" value="Initiation factor IF2/eIF5b, domain 3"/>
    <property type="match status" value="1"/>
</dbReference>
<dbReference type="InterPro" id="IPR000795">
    <property type="entry name" value="T_Tr_GTP-bd_dom"/>
</dbReference>
<dbReference type="EMBL" id="PFEQ01000012">
    <property type="protein sequence ID" value="PJE74120.1"/>
    <property type="molecule type" value="Genomic_DNA"/>
</dbReference>
<dbReference type="InterPro" id="IPR023115">
    <property type="entry name" value="TIF_IF2_dom3"/>
</dbReference>
<sequence length="500" mass="54574">MTEEKIHIKERPPIVAVLGHVDHGKSTLLDYIRKSNVVDTEAGGITQHVAAYEVVHEHEGRQKQITFLDTPGHAAFKAIRKRGANIADVAILVVAADDGVKEQTLEALESIKNSGIPFVIAINKVDKPNADIERTKHSLLEHGIYLEGLGGTIPWSPISAKTGEGVDALLDLVLISAELEELKGDTSKMAEGYVIETHRDPKRGIAATLIITDGTMTAGHFVRAGNSVAPLRIMNDHTESQLKEASFSSPVTVIGFDSVPDVGAPFRVYENKKDAEFSRLVENKKEQSKPLEHEEGEEESNTFHIVIKADVAGSLEAISNELQKLSDEIMRVQVVHSGIGTITEADIKSALSAKGAIVVGFNVNADATATELARQNNIPIETFSIIYELSDRVKKLIQIKRPVQKIETVLGKARILKVFSAQKDVHLIGGEVIEGELCKKRLVRVVRKKEEIGVGEITSLQSAKQSVDKVEADTEFGAQIEADFEMLPGDMLECFIVDEV</sequence>
<evidence type="ECO:0000256" key="3">
    <source>
        <dbReference type="ARBA" id="ARBA00022540"/>
    </source>
</evidence>
<dbReference type="FunFam" id="3.40.50.10050:FF:000001">
    <property type="entry name" value="Translation initiation factor IF-2"/>
    <property type="match status" value="1"/>
</dbReference>
<evidence type="ECO:0000256" key="2">
    <source>
        <dbReference type="ARBA" id="ARBA00020675"/>
    </source>
</evidence>
<reference evidence="13" key="1">
    <citation type="submission" date="2017-09" db="EMBL/GenBank/DDBJ databases">
        <title>Depth-based differentiation of microbial function through sediment-hosted aquifers and enrichment of novel symbionts in the deep terrestrial subsurface.</title>
        <authorList>
            <person name="Probst A.J."/>
            <person name="Ladd B."/>
            <person name="Jarett J.K."/>
            <person name="Geller-Mcgrath D.E."/>
            <person name="Sieber C.M.K."/>
            <person name="Emerson J.B."/>
            <person name="Anantharaman K."/>
            <person name="Thomas B.C."/>
            <person name="Malmstrom R."/>
            <person name="Stieglmeier M."/>
            <person name="Klingl A."/>
            <person name="Woyke T."/>
            <person name="Ryan C.M."/>
            <person name="Banfield J.F."/>
        </authorList>
    </citation>
    <scope>NUCLEOTIDE SEQUENCE [LARGE SCALE GENOMIC DNA]</scope>
</reference>
<dbReference type="SUPFAM" id="SSF50447">
    <property type="entry name" value="Translation proteins"/>
    <property type="match status" value="2"/>
</dbReference>
<evidence type="ECO:0000256" key="4">
    <source>
        <dbReference type="ARBA" id="ARBA00022741"/>
    </source>
</evidence>
<dbReference type="InterPro" id="IPR053905">
    <property type="entry name" value="EF-G-like_DII"/>
</dbReference>
<dbReference type="InterPro" id="IPR000178">
    <property type="entry name" value="TF_IF2_bacterial-like"/>
</dbReference>
<comment type="function">
    <text evidence="8">One of the essential components for the initiation of protein synthesis. Protects formylmethionyl-tRNA from spontaneous hydrolysis and promotes its binding to the 30S ribosomal subunits. Also involved in the hydrolysis of GTP during the formation of the 70S ribosomal complex.</text>
</comment>
<keyword evidence="9" id="KW-0175">Coiled coil</keyword>
<dbReference type="SUPFAM" id="SSF52540">
    <property type="entry name" value="P-loop containing nucleoside triphosphate hydrolases"/>
    <property type="match status" value="1"/>
</dbReference>
<dbReference type="Pfam" id="PF00009">
    <property type="entry name" value="GTP_EFTU"/>
    <property type="match status" value="1"/>
</dbReference>
<feature type="coiled-coil region" evidence="9">
    <location>
        <begin position="308"/>
        <end position="335"/>
    </location>
</feature>
<dbReference type="PANTHER" id="PTHR43381:SF4">
    <property type="entry name" value="EUKARYOTIC TRANSLATION INITIATION FACTOR 5B"/>
    <property type="match status" value="1"/>
</dbReference>
<comment type="caution">
    <text evidence="12">The sequence shown here is derived from an EMBL/GenBank/DDBJ whole genome shotgun (WGS) entry which is preliminary data.</text>
</comment>
<dbReference type="InterPro" id="IPR027417">
    <property type="entry name" value="P-loop_NTPase"/>
</dbReference>
<keyword evidence="6" id="KW-0342">GTP-binding</keyword>
<dbReference type="AlphaFoldDB" id="A0A2M8LBX1"/>
<keyword evidence="3 8" id="KW-0396">Initiation factor</keyword>
<gene>
    <name evidence="12" type="primary">infB</name>
    <name evidence="12" type="ORF">COV01_02595</name>
</gene>
<dbReference type="GO" id="GO:0003924">
    <property type="term" value="F:GTPase activity"/>
    <property type="evidence" value="ECO:0007669"/>
    <property type="project" value="InterPro"/>
</dbReference>
<dbReference type="GO" id="GO:0005737">
    <property type="term" value="C:cytoplasm"/>
    <property type="evidence" value="ECO:0007669"/>
    <property type="project" value="UniProtKB-UniRule"/>
</dbReference>
<evidence type="ECO:0000256" key="5">
    <source>
        <dbReference type="ARBA" id="ARBA00022917"/>
    </source>
</evidence>
<name>A0A2M8LBX1_9BACT</name>
<dbReference type="Gene3D" id="3.40.50.10050">
    <property type="entry name" value="Translation initiation factor IF- 2, domain 3"/>
    <property type="match status" value="1"/>
</dbReference>
<protein>
    <recommendedName>
        <fullName evidence="2 7">Translation initiation factor IF-2</fullName>
    </recommendedName>
</protein>
<evidence type="ECO:0000256" key="8">
    <source>
        <dbReference type="RuleBase" id="RU000644"/>
    </source>
</evidence>
<dbReference type="PANTHER" id="PTHR43381">
    <property type="entry name" value="TRANSLATION INITIATION FACTOR IF-2-RELATED"/>
    <property type="match status" value="1"/>
</dbReference>
<dbReference type="InterPro" id="IPR015760">
    <property type="entry name" value="TIF_IF2"/>
</dbReference>